<dbReference type="InterPro" id="IPR006710">
    <property type="entry name" value="Glyco_hydro_43"/>
</dbReference>
<dbReference type="Pfam" id="PF05270">
    <property type="entry name" value="AbfB"/>
    <property type="match status" value="1"/>
</dbReference>
<name>A0ABU0A3J9_9BACI</name>
<protein>
    <recommendedName>
        <fullName evidence="8">Alpha-L-arabinofuranosidase B arabinose-binding domain-containing protein</fullName>
    </recommendedName>
</protein>
<reference evidence="9 10" key="1">
    <citation type="submission" date="2023-07" db="EMBL/GenBank/DDBJ databases">
        <title>Genomic Encyclopedia of Type Strains, Phase IV (KMG-IV): sequencing the most valuable type-strain genomes for metagenomic binning, comparative biology and taxonomic classification.</title>
        <authorList>
            <person name="Goeker M."/>
        </authorList>
    </citation>
    <scope>NUCLEOTIDE SEQUENCE [LARGE SCALE GENOMIC DNA]</scope>
    <source>
        <strain evidence="9 10">DSM 9768</strain>
    </source>
</reference>
<dbReference type="EMBL" id="JAUSUG010000047">
    <property type="protein sequence ID" value="MDQ0258074.1"/>
    <property type="molecule type" value="Genomic_DNA"/>
</dbReference>
<feature type="transmembrane region" description="Helical" evidence="7">
    <location>
        <begin position="490"/>
        <end position="508"/>
    </location>
</feature>
<sequence>MNKPSILVLILLILFLLPTNINAGNPVIKDRFSADPAALVYDGKVYLYVGRDQAGYPGQIDYFYVLKEWNVYSSSDMINWELEGTLPRTEFDWARGDSAWAAQAIERDGKFYWYVTVLNDDPDPEKNGYAIGVAVSDYPAVGFQDAIGGPLISSDMTDAPDFMDPNQTWDNIDPTVFIDEDGQAYLYWGNTHLYYAKLKDNMIELDGKIHQITIENMPGTFTEAPYLHQYGDTYYLSFAMNFPEITAYATSQSLEGPWEYQGILLDRMDDSETSHQAIIEFEGEWYILYHTGALPGGGNFNRSTSIEKLHHNEDGTIDKIIPTASGLAFDSYTIHSYGNNEHAVRHLSDAIRIGPFQESHYDYKWHIVPGLANNEDGYISIQGENKPGYYLRHGNDFTSLQKHDGTEGFMDAATFKVVKGLANEEWVSFQSYSNEEFYLFQHENNTMRIGKIESEDKREFATFQIRDIEGQPFSLLTEESKVSKEGNVNYILFIAISLLVTVSFAIIARKRIVKNKKVIENQQVK</sequence>
<dbReference type="InterPro" id="IPR007934">
    <property type="entry name" value="AbfB_ABD"/>
</dbReference>
<keyword evidence="5 6" id="KW-0326">Glycosidase</keyword>
<dbReference type="PANTHER" id="PTHR43772">
    <property type="entry name" value="ENDO-1,4-BETA-XYLANASE"/>
    <property type="match status" value="1"/>
</dbReference>
<dbReference type="InterPro" id="IPR052176">
    <property type="entry name" value="Glycosyl_Hydrlase_43_Enz"/>
</dbReference>
<keyword evidence="4" id="KW-0119">Carbohydrate metabolism</keyword>
<gene>
    <name evidence="9" type="ORF">J2S74_005538</name>
</gene>
<dbReference type="Pfam" id="PF04616">
    <property type="entry name" value="Glyco_hydro_43"/>
    <property type="match status" value="1"/>
</dbReference>
<keyword evidence="2" id="KW-0858">Xylan degradation</keyword>
<keyword evidence="3 6" id="KW-0378">Hydrolase</keyword>
<dbReference type="Gene3D" id="2.115.10.20">
    <property type="entry name" value="Glycosyl hydrolase domain, family 43"/>
    <property type="match status" value="1"/>
</dbReference>
<evidence type="ECO:0000259" key="8">
    <source>
        <dbReference type="Pfam" id="PF05270"/>
    </source>
</evidence>
<dbReference type="InterPro" id="IPR036195">
    <property type="entry name" value="AbfB_ABD_sf"/>
</dbReference>
<dbReference type="RefSeq" id="WP_307332798.1">
    <property type="nucleotide sequence ID" value="NZ_JAUSUG010000047.1"/>
</dbReference>
<dbReference type="CDD" id="cd18618">
    <property type="entry name" value="GH43_Xsa43E-like"/>
    <property type="match status" value="1"/>
</dbReference>
<feature type="domain" description="Alpha-L-arabinofuranosidase B arabinose-binding" evidence="8">
    <location>
        <begin position="334"/>
        <end position="464"/>
    </location>
</feature>
<proteinExistence type="inferred from homology"/>
<evidence type="ECO:0000313" key="9">
    <source>
        <dbReference type="EMBL" id="MDQ0258074.1"/>
    </source>
</evidence>
<evidence type="ECO:0000256" key="2">
    <source>
        <dbReference type="ARBA" id="ARBA00022651"/>
    </source>
</evidence>
<evidence type="ECO:0000313" key="10">
    <source>
        <dbReference type="Proteomes" id="UP001230005"/>
    </source>
</evidence>
<keyword evidence="10" id="KW-1185">Reference proteome</keyword>
<evidence type="ECO:0000256" key="4">
    <source>
        <dbReference type="ARBA" id="ARBA00023277"/>
    </source>
</evidence>
<comment type="similarity">
    <text evidence="1 6">Belongs to the glycosyl hydrolase 43 family.</text>
</comment>
<evidence type="ECO:0000256" key="5">
    <source>
        <dbReference type="ARBA" id="ARBA00023295"/>
    </source>
</evidence>
<dbReference type="SUPFAM" id="SSF75005">
    <property type="entry name" value="Arabinanase/levansucrase/invertase"/>
    <property type="match status" value="1"/>
</dbReference>
<evidence type="ECO:0000256" key="1">
    <source>
        <dbReference type="ARBA" id="ARBA00009865"/>
    </source>
</evidence>
<evidence type="ECO:0000256" key="7">
    <source>
        <dbReference type="SAM" id="Phobius"/>
    </source>
</evidence>
<dbReference type="PANTHER" id="PTHR43772:SF2">
    <property type="entry name" value="PUTATIVE (AFU_ORTHOLOGUE AFUA_2G04480)-RELATED"/>
    <property type="match status" value="1"/>
</dbReference>
<keyword evidence="2" id="KW-0624">Polysaccharide degradation</keyword>
<dbReference type="Proteomes" id="UP001230005">
    <property type="component" value="Unassembled WGS sequence"/>
</dbReference>
<dbReference type="Gene3D" id="2.80.10.50">
    <property type="match status" value="1"/>
</dbReference>
<dbReference type="SUPFAM" id="SSF110221">
    <property type="entry name" value="AbfB domain"/>
    <property type="match status" value="1"/>
</dbReference>
<evidence type="ECO:0000256" key="3">
    <source>
        <dbReference type="ARBA" id="ARBA00022801"/>
    </source>
</evidence>
<dbReference type="InterPro" id="IPR023296">
    <property type="entry name" value="Glyco_hydro_beta-prop_sf"/>
</dbReference>
<keyword evidence="7" id="KW-1133">Transmembrane helix</keyword>
<comment type="caution">
    <text evidence="9">The sequence shown here is derived from an EMBL/GenBank/DDBJ whole genome shotgun (WGS) entry which is preliminary data.</text>
</comment>
<evidence type="ECO:0000256" key="6">
    <source>
        <dbReference type="RuleBase" id="RU361187"/>
    </source>
</evidence>
<keyword evidence="7" id="KW-0812">Transmembrane</keyword>
<organism evidence="9 10">
    <name type="scientific">Evansella vedderi</name>
    <dbReference type="NCBI Taxonomy" id="38282"/>
    <lineage>
        <taxon>Bacteria</taxon>
        <taxon>Bacillati</taxon>
        <taxon>Bacillota</taxon>
        <taxon>Bacilli</taxon>
        <taxon>Bacillales</taxon>
        <taxon>Bacillaceae</taxon>
        <taxon>Evansella</taxon>
    </lineage>
</organism>
<accession>A0ABU0A3J9</accession>
<dbReference type="CDD" id="cd23265">
    <property type="entry name" value="beta-trefoil_ABD_ABFB-like"/>
    <property type="match status" value="1"/>
</dbReference>
<keyword evidence="7" id="KW-0472">Membrane</keyword>